<evidence type="ECO:0000313" key="4">
    <source>
        <dbReference type="Proteomes" id="UP000054524"/>
    </source>
</evidence>
<feature type="transmembrane region" description="Helical" evidence="1">
    <location>
        <begin position="21"/>
        <end position="41"/>
    </location>
</feature>
<keyword evidence="4" id="KW-1185">Reference proteome</keyword>
<dbReference type="PROSITE" id="PS50011">
    <property type="entry name" value="PROTEIN_KINASE_DOM"/>
    <property type="match status" value="1"/>
</dbReference>
<dbReference type="GeneID" id="77677126"/>
<dbReference type="InterPro" id="IPR011009">
    <property type="entry name" value="Kinase-like_dom_sf"/>
</dbReference>
<evidence type="ECO:0000256" key="1">
    <source>
        <dbReference type="SAM" id="Phobius"/>
    </source>
</evidence>
<dbReference type="Proteomes" id="UP000054524">
    <property type="component" value="Unassembled WGS sequence"/>
</dbReference>
<feature type="domain" description="Protein kinase" evidence="2">
    <location>
        <begin position="92"/>
        <end position="377"/>
    </location>
</feature>
<dbReference type="GO" id="GO:0005524">
    <property type="term" value="F:ATP binding"/>
    <property type="evidence" value="ECO:0007669"/>
    <property type="project" value="InterPro"/>
</dbReference>
<dbReference type="EMBL" id="AKIJ01000005">
    <property type="protein sequence ID" value="KFG25379.1"/>
    <property type="molecule type" value="Genomic_DNA"/>
</dbReference>
<dbReference type="InterPro" id="IPR053235">
    <property type="entry name" value="Ser_Thr_kinase"/>
</dbReference>
<dbReference type="InterPro" id="IPR000719">
    <property type="entry name" value="Prot_kinase_dom"/>
</dbReference>
<dbReference type="Pfam" id="PF00069">
    <property type="entry name" value="Pkinase"/>
    <property type="match status" value="1"/>
</dbReference>
<dbReference type="OrthoDB" id="266718at2759"/>
<dbReference type="SUPFAM" id="SSF56112">
    <property type="entry name" value="Protein kinase-like (PK-like)"/>
    <property type="match status" value="1"/>
</dbReference>
<keyword evidence="1" id="KW-0812">Transmembrane</keyword>
<keyword evidence="1" id="KW-1133">Transmembrane helix</keyword>
<dbReference type="AlphaFoldDB" id="A0A086IZR1"/>
<protein>
    <recommendedName>
        <fullName evidence="2">Protein kinase domain-containing protein</fullName>
    </recommendedName>
</protein>
<reference evidence="3 4" key="1">
    <citation type="journal article" date="2014" name="Genome Announc.">
        <title>Genome Sequence of the Microsporidian Species Nematocida sp1 Strain ERTm6 (ATCC PRA-372).</title>
        <authorList>
            <person name="Bakowski M.A."/>
            <person name="Priest M."/>
            <person name="Young S."/>
            <person name="Cuomo C.A."/>
            <person name="Troemel E.R."/>
        </authorList>
    </citation>
    <scope>NUCLEOTIDE SEQUENCE [LARGE SCALE GENOMIC DNA]</scope>
    <source>
        <strain evidence="3 4">ERTm6</strain>
    </source>
</reference>
<proteinExistence type="predicted"/>
<dbReference type="SMART" id="SM00220">
    <property type="entry name" value="S_TKc"/>
    <property type="match status" value="1"/>
</dbReference>
<dbReference type="GO" id="GO:0005737">
    <property type="term" value="C:cytoplasm"/>
    <property type="evidence" value="ECO:0007669"/>
    <property type="project" value="TreeGrafter"/>
</dbReference>
<name>A0A086IZR1_NEMA1</name>
<comment type="caution">
    <text evidence="3">The sequence shown here is derived from an EMBL/GenBank/DDBJ whole genome shotgun (WGS) entry which is preliminary data.</text>
</comment>
<evidence type="ECO:0000313" key="3">
    <source>
        <dbReference type="EMBL" id="KFG25379.1"/>
    </source>
</evidence>
<sequence>MSKRAFLSVDKILKTELQRKKIVILVATQCSILFMLIFFLFRRKNNFMGALQHTLILDKMYDLFDQINSEVDDCLKKPTRKEQNLEFSKIEILDLDPIRLSEMTAVFELKGNISDYILIKGENESAPSVKMEKIIVKRVILKIENSPEEERISLIVDNPHIMKTHFTYRCNYINHKGVDQKLLWLFIEPLNVKVSIKENGKKEDEIRHIMKDTLKGLSYLHSKNIAHLDLKLSNVMGERREDNSIIYKIIDFGFSREIPKNKVEQVYPKRCYGTFPYKPPEVWVSSIHGLSSDIWCIGAMSLFLANKKSSYFQKKTSGDATGNAKDYTEFRSFLDGRLFIKIDTDTSPELVSFIKTCMRRNREERPTAEQLLNHEFIQGKSLSIEAARSIRYNI</sequence>
<dbReference type="GO" id="GO:0004674">
    <property type="term" value="F:protein serine/threonine kinase activity"/>
    <property type="evidence" value="ECO:0007669"/>
    <property type="project" value="TreeGrafter"/>
</dbReference>
<dbReference type="HOGENOM" id="CLU_065009_0_0_1"/>
<gene>
    <name evidence="3" type="ORF">NESG_02153</name>
</gene>
<accession>A0A086IZR1</accession>
<dbReference type="PANTHER" id="PTHR24361">
    <property type="entry name" value="MITOGEN-ACTIVATED KINASE KINASE KINASE"/>
    <property type="match status" value="1"/>
</dbReference>
<evidence type="ECO:0000259" key="2">
    <source>
        <dbReference type="PROSITE" id="PS50011"/>
    </source>
</evidence>
<dbReference type="Gene3D" id="1.10.510.10">
    <property type="entry name" value="Transferase(Phosphotransferase) domain 1"/>
    <property type="match status" value="1"/>
</dbReference>
<dbReference type="RefSeq" id="XP_052903934.1">
    <property type="nucleotide sequence ID" value="XM_053049763.1"/>
</dbReference>
<organism evidence="3 4">
    <name type="scientific">Nematocida ausubeli (strain ATCC PRA-371 / ERTm2)</name>
    <name type="common">Nematode killer fungus</name>
    <dbReference type="NCBI Taxonomy" id="1913371"/>
    <lineage>
        <taxon>Eukaryota</taxon>
        <taxon>Fungi</taxon>
        <taxon>Fungi incertae sedis</taxon>
        <taxon>Microsporidia</taxon>
        <taxon>Nematocida</taxon>
    </lineage>
</organism>
<keyword evidence="1" id="KW-0472">Membrane</keyword>